<dbReference type="Proteomes" id="UP000276133">
    <property type="component" value="Unassembled WGS sequence"/>
</dbReference>
<evidence type="ECO:0000313" key="7">
    <source>
        <dbReference type="EMBL" id="RMZ94497.1"/>
    </source>
</evidence>
<dbReference type="AlphaFoldDB" id="A0A3M7P6X2"/>
<dbReference type="GO" id="GO:0005179">
    <property type="term" value="F:hormone activity"/>
    <property type="evidence" value="ECO:0007669"/>
    <property type="project" value="InterPro"/>
</dbReference>
<evidence type="ECO:0000256" key="4">
    <source>
        <dbReference type="RuleBase" id="RU000656"/>
    </source>
</evidence>
<keyword evidence="3" id="KW-0964">Secreted</keyword>
<dbReference type="EMBL" id="REGN01013006">
    <property type="protein sequence ID" value="RMZ94497.1"/>
    <property type="molecule type" value="Genomic_DNA"/>
</dbReference>
<sequence>MCAKNQVIISCIGLAVIAALIGQIEATEYPTPPPVPSQFLTPNDVQKYLNQLHNYYMVVGRPRFGKRSRVRAADYSDADDEPYIGSMFSFLDLNGDSAISLAEFKRIFDKESIAE</sequence>
<dbReference type="InterPro" id="IPR002048">
    <property type="entry name" value="EF_hand_dom"/>
</dbReference>
<dbReference type="Pfam" id="PF00159">
    <property type="entry name" value="Hormone_3"/>
    <property type="match status" value="1"/>
</dbReference>
<dbReference type="PROSITE" id="PS50222">
    <property type="entry name" value="EF_HAND_2"/>
    <property type="match status" value="1"/>
</dbReference>
<keyword evidence="8" id="KW-1185">Reference proteome</keyword>
<evidence type="ECO:0000256" key="1">
    <source>
        <dbReference type="ARBA" id="ARBA00004613"/>
    </source>
</evidence>
<reference evidence="7 8" key="1">
    <citation type="journal article" date="2018" name="Sci. Rep.">
        <title>Genomic signatures of local adaptation to the degree of environmental predictability in rotifers.</title>
        <authorList>
            <person name="Franch-Gras L."/>
            <person name="Hahn C."/>
            <person name="Garcia-Roger E.M."/>
            <person name="Carmona M.J."/>
            <person name="Serra M."/>
            <person name="Gomez A."/>
        </authorList>
    </citation>
    <scope>NUCLEOTIDE SEQUENCE [LARGE SCALE GENOMIC DNA]</scope>
    <source>
        <strain evidence="7">HYR1</strain>
    </source>
</reference>
<keyword evidence="7" id="KW-0527">Neuropeptide</keyword>
<accession>A0A3M7P6X2</accession>
<dbReference type="GO" id="GO:0005509">
    <property type="term" value="F:calcium ion binding"/>
    <property type="evidence" value="ECO:0007669"/>
    <property type="project" value="InterPro"/>
</dbReference>
<dbReference type="InterPro" id="IPR001955">
    <property type="entry name" value="Pancreatic_hormone-like"/>
</dbReference>
<dbReference type="PROSITE" id="PS00265">
    <property type="entry name" value="PANCREATIC_HORMONE_1"/>
    <property type="match status" value="1"/>
</dbReference>
<name>A0A3M7P6X2_BRAPC</name>
<evidence type="ECO:0000256" key="5">
    <source>
        <dbReference type="SAM" id="SignalP"/>
    </source>
</evidence>
<organism evidence="7 8">
    <name type="scientific">Brachionus plicatilis</name>
    <name type="common">Marine rotifer</name>
    <name type="synonym">Brachionus muelleri</name>
    <dbReference type="NCBI Taxonomy" id="10195"/>
    <lineage>
        <taxon>Eukaryota</taxon>
        <taxon>Metazoa</taxon>
        <taxon>Spiralia</taxon>
        <taxon>Gnathifera</taxon>
        <taxon>Rotifera</taxon>
        <taxon>Eurotatoria</taxon>
        <taxon>Monogononta</taxon>
        <taxon>Pseudotrocha</taxon>
        <taxon>Ploima</taxon>
        <taxon>Brachionidae</taxon>
        <taxon>Brachionus</taxon>
    </lineage>
</organism>
<comment type="subcellular location">
    <subcellularLocation>
        <location evidence="1">Secreted</location>
    </subcellularLocation>
</comment>
<dbReference type="InterPro" id="IPR020392">
    <property type="entry name" value="Pancreatic_hormone-like_CS"/>
</dbReference>
<dbReference type="SUPFAM" id="SSF47473">
    <property type="entry name" value="EF-hand"/>
    <property type="match status" value="1"/>
</dbReference>
<proteinExistence type="inferred from homology"/>
<feature type="chain" id="PRO_5017965087" evidence="5">
    <location>
        <begin position="27"/>
        <end position="115"/>
    </location>
</feature>
<feature type="domain" description="EF-hand" evidence="6">
    <location>
        <begin position="79"/>
        <end position="114"/>
    </location>
</feature>
<dbReference type="OrthoDB" id="9972427at2759"/>
<comment type="caution">
    <text evidence="7">The sequence shown here is derived from an EMBL/GenBank/DDBJ whole genome shotgun (WGS) entry which is preliminary data.</text>
</comment>
<evidence type="ECO:0000256" key="2">
    <source>
        <dbReference type="ARBA" id="ARBA00010022"/>
    </source>
</evidence>
<dbReference type="InterPro" id="IPR011992">
    <property type="entry name" value="EF-hand-dom_pair"/>
</dbReference>
<evidence type="ECO:0000259" key="6">
    <source>
        <dbReference type="PROSITE" id="PS50222"/>
    </source>
</evidence>
<dbReference type="GO" id="GO:0007218">
    <property type="term" value="P:neuropeptide signaling pathway"/>
    <property type="evidence" value="ECO:0007669"/>
    <property type="project" value="UniProtKB-KW"/>
</dbReference>
<dbReference type="SMART" id="SM00309">
    <property type="entry name" value="PAH"/>
    <property type="match status" value="1"/>
</dbReference>
<gene>
    <name evidence="7" type="ORF">BpHYR1_014274</name>
</gene>
<evidence type="ECO:0000313" key="8">
    <source>
        <dbReference type="Proteomes" id="UP000276133"/>
    </source>
</evidence>
<dbReference type="GO" id="GO:0005576">
    <property type="term" value="C:extracellular region"/>
    <property type="evidence" value="ECO:0007669"/>
    <property type="project" value="UniProtKB-SubCell"/>
</dbReference>
<comment type="similarity">
    <text evidence="2 4">Belongs to the NPY family.</text>
</comment>
<dbReference type="PROSITE" id="PS50276">
    <property type="entry name" value="PANCREATIC_HORMONE_2"/>
    <property type="match status" value="1"/>
</dbReference>
<keyword evidence="5" id="KW-0732">Signal</keyword>
<feature type="signal peptide" evidence="5">
    <location>
        <begin position="1"/>
        <end position="26"/>
    </location>
</feature>
<dbReference type="CDD" id="cd00126">
    <property type="entry name" value="PAH"/>
    <property type="match status" value="1"/>
</dbReference>
<evidence type="ECO:0000256" key="3">
    <source>
        <dbReference type="ARBA" id="ARBA00022525"/>
    </source>
</evidence>
<protein>
    <submittedName>
        <fullName evidence="7">Neuropeptide Y</fullName>
    </submittedName>
</protein>
<dbReference type="Gene3D" id="1.10.238.10">
    <property type="entry name" value="EF-hand"/>
    <property type="match status" value="1"/>
</dbReference>